<evidence type="ECO:0000256" key="1">
    <source>
        <dbReference type="ARBA" id="ARBA00023157"/>
    </source>
</evidence>
<dbReference type="PROSITE" id="PS00280">
    <property type="entry name" value="BPTI_KUNITZ_1"/>
    <property type="match status" value="1"/>
</dbReference>
<dbReference type="PRINTS" id="PR00759">
    <property type="entry name" value="BASICPTASE"/>
</dbReference>
<dbReference type="PROSITE" id="PS50279">
    <property type="entry name" value="BPTI_KUNITZ_2"/>
    <property type="match status" value="1"/>
</dbReference>
<feature type="domain" description="WAP" evidence="3">
    <location>
        <begin position="71"/>
        <end position="118"/>
    </location>
</feature>
<dbReference type="Ensembl" id="ENSAMET00000007490.2">
    <property type="protein sequence ID" value="ENSAMEP00000007185.2"/>
    <property type="gene ID" value="ENSAMEG00000006822.2"/>
</dbReference>
<evidence type="ECO:0000313" key="5">
    <source>
        <dbReference type="Proteomes" id="UP000008912"/>
    </source>
</evidence>
<dbReference type="GO" id="GO:0004867">
    <property type="term" value="F:serine-type endopeptidase inhibitor activity"/>
    <property type="evidence" value="ECO:0007669"/>
    <property type="project" value="InterPro"/>
</dbReference>
<feature type="domain" description="WAP" evidence="3">
    <location>
        <begin position="174"/>
        <end position="221"/>
    </location>
</feature>
<dbReference type="InterPro" id="IPR036645">
    <property type="entry name" value="Elafin-like_sf"/>
</dbReference>
<dbReference type="eggNOG" id="KOG4295">
    <property type="taxonomic scope" value="Eukaryota"/>
</dbReference>
<evidence type="ECO:0000259" key="3">
    <source>
        <dbReference type="PROSITE" id="PS51390"/>
    </source>
</evidence>
<dbReference type="Gene3D" id="4.10.410.10">
    <property type="entry name" value="Pancreatic trypsin inhibitor Kunitz domain"/>
    <property type="match status" value="1"/>
</dbReference>
<dbReference type="PRINTS" id="PR00003">
    <property type="entry name" value="4DISULPHCORE"/>
</dbReference>
<dbReference type="GeneTree" id="ENSGT00940000162037"/>
<dbReference type="InParanoid" id="G1LJS8"/>
<dbReference type="PANTHER" id="PTHR47769:SF1">
    <property type="entry name" value="WAP FOUR-DISULFIDE CORE DOMAIN PROTEIN 8"/>
    <property type="match status" value="1"/>
</dbReference>
<dbReference type="Proteomes" id="UP000008912">
    <property type="component" value="Unassembled WGS sequence"/>
</dbReference>
<reference evidence="4" key="3">
    <citation type="submission" date="2025-09" db="UniProtKB">
        <authorList>
            <consortium name="Ensembl"/>
        </authorList>
    </citation>
    <scope>IDENTIFICATION</scope>
</reference>
<dbReference type="Gene3D" id="4.10.75.10">
    <property type="entry name" value="Elafin-like"/>
    <property type="match status" value="3"/>
</dbReference>
<dbReference type="HOGENOM" id="CLU_092095_0_0_1"/>
<sequence>EPDVGLDPRTPGSCVPCSCHFIDGKCWTQEEDFFPKVIYLVVLDSGSQAKSILHCSSRCPFLSPLRVIKKFYKKPGVCPRERVICMTKVPDYCTTDWQCLKHMKCCSFACGKKCMDPFQEPCMLPSDKGQCNINLLRWYFDFQRQSCQRFKYGGCHGNANNFISVVDCQMACSSTVKKGQCPLFPFKDRMECPTSCKSDFDCPETDKCCESMCGFVCAKAWTVKSGFCPSKPIECSKIDRPKCLQDHDCPMLQKCCSHCGLKCLEPQN</sequence>
<dbReference type="CDD" id="cd00109">
    <property type="entry name" value="Kunitz-type"/>
    <property type="match status" value="1"/>
</dbReference>
<keyword evidence="5" id="KW-1185">Reference proteome</keyword>
<dbReference type="FunFam" id="4.10.75.10:FF:000001">
    <property type="entry name" value="Anosmin 1"/>
    <property type="match status" value="1"/>
</dbReference>
<dbReference type="GO" id="GO:0005576">
    <property type="term" value="C:extracellular region"/>
    <property type="evidence" value="ECO:0007669"/>
    <property type="project" value="InterPro"/>
</dbReference>
<dbReference type="SMART" id="SM00131">
    <property type="entry name" value="KU"/>
    <property type="match status" value="1"/>
</dbReference>
<organism evidence="4 5">
    <name type="scientific">Ailuropoda melanoleuca</name>
    <name type="common">Giant panda</name>
    <dbReference type="NCBI Taxonomy" id="9646"/>
    <lineage>
        <taxon>Eukaryota</taxon>
        <taxon>Metazoa</taxon>
        <taxon>Chordata</taxon>
        <taxon>Craniata</taxon>
        <taxon>Vertebrata</taxon>
        <taxon>Euteleostomi</taxon>
        <taxon>Mammalia</taxon>
        <taxon>Eutheria</taxon>
        <taxon>Laurasiatheria</taxon>
        <taxon>Carnivora</taxon>
        <taxon>Caniformia</taxon>
        <taxon>Ursidae</taxon>
        <taxon>Ailuropoda</taxon>
    </lineage>
</organism>
<dbReference type="PROSITE" id="PS51390">
    <property type="entry name" value="WAP"/>
    <property type="match status" value="2"/>
</dbReference>
<accession>G1LJS8</accession>
<dbReference type="FunFam" id="4.10.410.10:FF:000020">
    <property type="entry name" value="Collagen, type VI, alpha 3"/>
    <property type="match status" value="1"/>
</dbReference>
<dbReference type="AlphaFoldDB" id="G1LJS8"/>
<evidence type="ECO:0000259" key="2">
    <source>
        <dbReference type="PROSITE" id="PS50279"/>
    </source>
</evidence>
<dbReference type="STRING" id="9646.ENSAMEP00000007185"/>
<dbReference type="InterPro" id="IPR020901">
    <property type="entry name" value="Prtase_inh_Kunz-CS"/>
</dbReference>
<dbReference type="PANTHER" id="PTHR47769">
    <property type="entry name" value="WAP FOUR-DISULFIDE CORE DOMAIN PROTEIN 8"/>
    <property type="match status" value="1"/>
</dbReference>
<dbReference type="InterPro" id="IPR002223">
    <property type="entry name" value="Kunitz_BPTI"/>
</dbReference>
<dbReference type="SUPFAM" id="SSF57362">
    <property type="entry name" value="BPTI-like"/>
    <property type="match status" value="1"/>
</dbReference>
<reference evidence="4 5" key="1">
    <citation type="journal article" date="2010" name="Nature">
        <title>The sequence and de novo assembly of the giant panda genome.</title>
        <authorList>
            <person name="Li R."/>
            <person name="Fan W."/>
            <person name="Tian G."/>
            <person name="Zhu H."/>
            <person name="He L."/>
            <person name="Cai J."/>
            <person name="Huang Q."/>
            <person name="Cai Q."/>
            <person name="Li B."/>
            <person name="Bai Y."/>
            <person name="Zhang Z."/>
            <person name="Zhang Y."/>
            <person name="Wang W."/>
            <person name="Li J."/>
            <person name="Wei F."/>
            <person name="Li H."/>
            <person name="Jian M."/>
            <person name="Li J."/>
            <person name="Zhang Z."/>
            <person name="Nielsen R."/>
            <person name="Li D."/>
            <person name="Gu W."/>
            <person name="Yang Z."/>
            <person name="Xuan Z."/>
            <person name="Ryder O.A."/>
            <person name="Leung F.C."/>
            <person name="Zhou Y."/>
            <person name="Cao J."/>
            <person name="Sun X."/>
            <person name="Fu Y."/>
            <person name="Fang X."/>
            <person name="Guo X."/>
            <person name="Wang B."/>
            <person name="Hou R."/>
            <person name="Shen F."/>
            <person name="Mu B."/>
            <person name="Ni P."/>
            <person name="Lin R."/>
            <person name="Qian W."/>
            <person name="Wang G."/>
            <person name="Yu C."/>
            <person name="Nie W."/>
            <person name="Wang J."/>
            <person name="Wu Z."/>
            <person name="Liang H."/>
            <person name="Min J."/>
            <person name="Wu Q."/>
            <person name="Cheng S."/>
            <person name="Ruan J."/>
            <person name="Wang M."/>
            <person name="Shi Z."/>
            <person name="Wen M."/>
            <person name="Liu B."/>
            <person name="Ren X."/>
            <person name="Zheng H."/>
            <person name="Dong D."/>
            <person name="Cook K."/>
            <person name="Shan G."/>
            <person name="Zhang H."/>
            <person name="Kosiol C."/>
            <person name="Xie X."/>
            <person name="Lu Z."/>
            <person name="Zheng H."/>
            <person name="Li Y."/>
            <person name="Steiner C.C."/>
            <person name="Lam T.T."/>
            <person name="Lin S."/>
            <person name="Zhang Q."/>
            <person name="Li G."/>
            <person name="Tian J."/>
            <person name="Gong T."/>
            <person name="Liu H."/>
            <person name="Zhang D."/>
            <person name="Fang L."/>
            <person name="Ye C."/>
            <person name="Zhang J."/>
            <person name="Hu W."/>
            <person name="Xu A."/>
            <person name="Ren Y."/>
            <person name="Zhang G."/>
            <person name="Bruford M.W."/>
            <person name="Li Q."/>
            <person name="Ma L."/>
            <person name="Guo Y."/>
            <person name="An N."/>
            <person name="Hu Y."/>
            <person name="Zheng Y."/>
            <person name="Shi Y."/>
            <person name="Li Z."/>
            <person name="Liu Q."/>
            <person name="Chen Y."/>
            <person name="Zhao J."/>
            <person name="Qu N."/>
            <person name="Zhao S."/>
            <person name="Tian F."/>
            <person name="Wang X."/>
            <person name="Wang H."/>
            <person name="Xu L."/>
            <person name="Liu X."/>
            <person name="Vinar T."/>
            <person name="Wang Y."/>
            <person name="Lam T.W."/>
            <person name="Yiu S.M."/>
            <person name="Liu S."/>
            <person name="Zhang H."/>
            <person name="Li D."/>
            <person name="Huang Y."/>
            <person name="Wang X."/>
            <person name="Yang G."/>
            <person name="Jiang Z."/>
            <person name="Wang J."/>
            <person name="Qin N."/>
            <person name="Li L."/>
            <person name="Li J."/>
            <person name="Bolund L."/>
            <person name="Kristiansen K."/>
            <person name="Wong G.K."/>
            <person name="Olson M."/>
            <person name="Zhang X."/>
            <person name="Li S."/>
            <person name="Yang H."/>
            <person name="Wang J."/>
            <person name="Wang J."/>
        </authorList>
    </citation>
    <scope>NUCLEOTIDE SEQUENCE [LARGE SCALE GENOMIC DNA]</scope>
</reference>
<reference evidence="4" key="2">
    <citation type="submission" date="2025-08" db="UniProtKB">
        <authorList>
            <consortium name="Ensembl"/>
        </authorList>
    </citation>
    <scope>IDENTIFICATION</scope>
</reference>
<dbReference type="InterPro" id="IPR008197">
    <property type="entry name" value="WAP_dom"/>
</dbReference>
<dbReference type="SMART" id="SM00217">
    <property type="entry name" value="WAP"/>
    <property type="match status" value="3"/>
</dbReference>
<dbReference type="Pfam" id="PF00095">
    <property type="entry name" value="WAP"/>
    <property type="match status" value="3"/>
</dbReference>
<dbReference type="InterPro" id="IPR036880">
    <property type="entry name" value="Kunitz_BPTI_sf"/>
</dbReference>
<protein>
    <recommendedName>
        <fullName evidence="6">WAP four-disulfide core domain 8</fullName>
    </recommendedName>
</protein>
<feature type="domain" description="BPTI/Kunitz inhibitor" evidence="2">
    <location>
        <begin position="122"/>
        <end position="172"/>
    </location>
</feature>
<evidence type="ECO:0008006" key="6">
    <source>
        <dbReference type="Google" id="ProtNLM"/>
    </source>
</evidence>
<keyword evidence="1" id="KW-1015">Disulfide bond</keyword>
<dbReference type="SUPFAM" id="SSF57256">
    <property type="entry name" value="Elafin-like"/>
    <property type="match status" value="3"/>
</dbReference>
<proteinExistence type="predicted"/>
<name>G1LJS8_AILME</name>
<dbReference type="Pfam" id="PF00014">
    <property type="entry name" value="Kunitz_BPTI"/>
    <property type="match status" value="1"/>
</dbReference>
<evidence type="ECO:0000313" key="4">
    <source>
        <dbReference type="Ensembl" id="ENSAMEP00000007185.2"/>
    </source>
</evidence>